<keyword evidence="10" id="KW-0862">Zinc</keyword>
<dbReference type="Pfam" id="PF01433">
    <property type="entry name" value="Peptidase_M1"/>
    <property type="match status" value="1"/>
</dbReference>
<keyword evidence="16" id="KW-1185">Reference proteome</keyword>
<dbReference type="Gene3D" id="1.25.10.10">
    <property type="entry name" value="Leucine-rich Repeat Variant"/>
    <property type="match status" value="1"/>
</dbReference>
<evidence type="ECO:0000259" key="14">
    <source>
        <dbReference type="Pfam" id="PF17900"/>
    </source>
</evidence>
<dbReference type="PANTHER" id="PTHR11533:SF174">
    <property type="entry name" value="PUROMYCIN-SENSITIVE AMINOPEPTIDASE-RELATED"/>
    <property type="match status" value="1"/>
</dbReference>
<evidence type="ECO:0000313" key="16">
    <source>
        <dbReference type="Proteomes" id="UP000470771"/>
    </source>
</evidence>
<dbReference type="GO" id="GO:0043171">
    <property type="term" value="P:peptide catabolic process"/>
    <property type="evidence" value="ECO:0007669"/>
    <property type="project" value="TreeGrafter"/>
</dbReference>
<keyword evidence="11" id="KW-0482">Metalloprotease</keyword>
<dbReference type="CDD" id="cd09603">
    <property type="entry name" value="M1_APN_like"/>
    <property type="match status" value="1"/>
</dbReference>
<feature type="coiled-coil region" evidence="12">
    <location>
        <begin position="835"/>
        <end position="865"/>
    </location>
</feature>
<dbReference type="SUPFAM" id="SSF48371">
    <property type="entry name" value="ARM repeat"/>
    <property type="match status" value="1"/>
</dbReference>
<dbReference type="Gene3D" id="1.10.390.10">
    <property type="entry name" value="Neutral Protease Domain 2"/>
    <property type="match status" value="1"/>
</dbReference>
<dbReference type="SUPFAM" id="SSF55486">
    <property type="entry name" value="Metalloproteases ('zincins'), catalytic domain"/>
    <property type="match status" value="1"/>
</dbReference>
<dbReference type="InterPro" id="IPR027268">
    <property type="entry name" value="Peptidase_M4/M1_CTD_sf"/>
</dbReference>
<evidence type="ECO:0000256" key="9">
    <source>
        <dbReference type="ARBA" id="ARBA00022801"/>
    </source>
</evidence>
<dbReference type="GO" id="GO:0016285">
    <property type="term" value="F:alanyl aminopeptidase activity"/>
    <property type="evidence" value="ECO:0007669"/>
    <property type="project" value="UniProtKB-EC"/>
</dbReference>
<dbReference type="Gene3D" id="2.60.40.1730">
    <property type="entry name" value="tricorn interacting facor f3 domain"/>
    <property type="match status" value="1"/>
</dbReference>
<dbReference type="EC" id="3.4.11.2" evidence="4"/>
<feature type="domain" description="Aminopeptidase N-like N-terminal" evidence="14">
    <location>
        <begin position="55"/>
        <end position="246"/>
    </location>
</feature>
<evidence type="ECO:0000259" key="13">
    <source>
        <dbReference type="Pfam" id="PF01433"/>
    </source>
</evidence>
<evidence type="ECO:0000256" key="4">
    <source>
        <dbReference type="ARBA" id="ARBA00012564"/>
    </source>
</evidence>
<dbReference type="InterPro" id="IPR001930">
    <property type="entry name" value="Peptidase_M1"/>
</dbReference>
<dbReference type="GO" id="GO:0008270">
    <property type="term" value="F:zinc ion binding"/>
    <property type="evidence" value="ECO:0007669"/>
    <property type="project" value="InterPro"/>
</dbReference>
<protein>
    <recommendedName>
        <fullName evidence="5">Aminopeptidase N</fullName>
        <ecNumber evidence="4">3.4.11.2</ecNumber>
    </recommendedName>
</protein>
<dbReference type="AlphaFoldDB" id="A0A6N9NDY2"/>
<reference evidence="15 16" key="1">
    <citation type="submission" date="2019-12" db="EMBL/GenBank/DDBJ databases">
        <authorList>
            <person name="Zhao J."/>
        </authorList>
    </citation>
    <scope>NUCLEOTIDE SEQUENCE [LARGE SCALE GENOMIC DNA]</scope>
    <source>
        <strain evidence="15 16">S-15</strain>
    </source>
</reference>
<dbReference type="GO" id="GO:0005737">
    <property type="term" value="C:cytoplasm"/>
    <property type="evidence" value="ECO:0007669"/>
    <property type="project" value="TreeGrafter"/>
</dbReference>
<comment type="cofactor">
    <cofactor evidence="2">
        <name>Zn(2+)</name>
        <dbReference type="ChEBI" id="CHEBI:29105"/>
    </cofactor>
</comment>
<organism evidence="15 16">
    <name type="scientific">Acidiluteibacter ferrifornacis</name>
    <dbReference type="NCBI Taxonomy" id="2692424"/>
    <lineage>
        <taxon>Bacteria</taxon>
        <taxon>Pseudomonadati</taxon>
        <taxon>Bacteroidota</taxon>
        <taxon>Flavobacteriia</taxon>
        <taxon>Flavobacteriales</taxon>
        <taxon>Cryomorphaceae</taxon>
        <taxon>Acidiluteibacter</taxon>
    </lineage>
</organism>
<dbReference type="InterPro" id="IPR050344">
    <property type="entry name" value="Peptidase_M1_aminopeptidases"/>
</dbReference>
<dbReference type="GO" id="GO:0006508">
    <property type="term" value="P:proteolysis"/>
    <property type="evidence" value="ECO:0007669"/>
    <property type="project" value="UniProtKB-KW"/>
</dbReference>
<evidence type="ECO:0000256" key="6">
    <source>
        <dbReference type="ARBA" id="ARBA00022438"/>
    </source>
</evidence>
<evidence type="ECO:0000256" key="5">
    <source>
        <dbReference type="ARBA" id="ARBA00015611"/>
    </source>
</evidence>
<dbReference type="PROSITE" id="PS51257">
    <property type="entry name" value="PROKAR_LIPOPROTEIN"/>
    <property type="match status" value="1"/>
</dbReference>
<keyword evidence="8" id="KW-0479">Metal-binding</keyword>
<keyword evidence="6" id="KW-0031">Aminopeptidase</keyword>
<comment type="similarity">
    <text evidence="3">Belongs to the peptidase M1 family.</text>
</comment>
<dbReference type="PANTHER" id="PTHR11533">
    <property type="entry name" value="PROTEASE M1 ZINC METALLOPROTEASE"/>
    <property type="match status" value="1"/>
</dbReference>
<name>A0A6N9NDY2_9FLAO</name>
<evidence type="ECO:0000256" key="3">
    <source>
        <dbReference type="ARBA" id="ARBA00010136"/>
    </source>
</evidence>
<dbReference type="SUPFAM" id="SSF63737">
    <property type="entry name" value="Leukotriene A4 hydrolase N-terminal domain"/>
    <property type="match status" value="1"/>
</dbReference>
<proteinExistence type="inferred from homology"/>
<dbReference type="InterPro" id="IPR014782">
    <property type="entry name" value="Peptidase_M1_dom"/>
</dbReference>
<comment type="catalytic activity">
    <reaction evidence="1">
        <text>Release of an N-terminal amino acid, Xaa-|-Yaa- from a peptide, amide or arylamide. Xaa is preferably Ala, but may be most amino acids including Pro (slow action). When a terminal hydrophobic residue is followed by a prolyl residue, the two may be released as an intact Xaa-Pro dipeptide.</text>
        <dbReference type="EC" id="3.4.11.2"/>
    </reaction>
</comment>
<evidence type="ECO:0000256" key="8">
    <source>
        <dbReference type="ARBA" id="ARBA00022723"/>
    </source>
</evidence>
<evidence type="ECO:0000256" key="2">
    <source>
        <dbReference type="ARBA" id="ARBA00001947"/>
    </source>
</evidence>
<dbReference type="InterPro" id="IPR016024">
    <property type="entry name" value="ARM-type_fold"/>
</dbReference>
<evidence type="ECO:0000256" key="1">
    <source>
        <dbReference type="ARBA" id="ARBA00000098"/>
    </source>
</evidence>
<dbReference type="EMBL" id="WWNE01000003">
    <property type="protein sequence ID" value="NBG64818.1"/>
    <property type="molecule type" value="Genomic_DNA"/>
</dbReference>
<dbReference type="InterPro" id="IPR011989">
    <property type="entry name" value="ARM-like"/>
</dbReference>
<evidence type="ECO:0000256" key="11">
    <source>
        <dbReference type="ARBA" id="ARBA00023049"/>
    </source>
</evidence>
<dbReference type="Pfam" id="PF17900">
    <property type="entry name" value="Peptidase_M1_N"/>
    <property type="match status" value="1"/>
</dbReference>
<feature type="domain" description="Peptidase M1 membrane alanine aminopeptidase" evidence="13">
    <location>
        <begin position="284"/>
        <end position="489"/>
    </location>
</feature>
<evidence type="ECO:0000256" key="7">
    <source>
        <dbReference type="ARBA" id="ARBA00022670"/>
    </source>
</evidence>
<evidence type="ECO:0000313" key="15">
    <source>
        <dbReference type="EMBL" id="NBG64818.1"/>
    </source>
</evidence>
<dbReference type="RefSeq" id="WP_160631333.1">
    <property type="nucleotide sequence ID" value="NZ_WWNE01000003.1"/>
</dbReference>
<keyword evidence="7" id="KW-0645">Protease</keyword>
<accession>A0A6N9NDY2</accession>
<comment type="caution">
    <text evidence="15">The sequence shown here is derived from an EMBL/GenBank/DDBJ whole genome shotgun (WGS) entry which is preliminary data.</text>
</comment>
<dbReference type="GO" id="GO:0042277">
    <property type="term" value="F:peptide binding"/>
    <property type="evidence" value="ECO:0007669"/>
    <property type="project" value="TreeGrafter"/>
</dbReference>
<dbReference type="GO" id="GO:0005615">
    <property type="term" value="C:extracellular space"/>
    <property type="evidence" value="ECO:0007669"/>
    <property type="project" value="TreeGrafter"/>
</dbReference>
<dbReference type="Proteomes" id="UP000470771">
    <property type="component" value="Unassembled WGS sequence"/>
</dbReference>
<gene>
    <name evidence="15" type="ORF">GQN54_01725</name>
</gene>
<keyword evidence="12" id="KW-0175">Coiled coil</keyword>
<dbReference type="GO" id="GO:0016020">
    <property type="term" value="C:membrane"/>
    <property type="evidence" value="ECO:0007669"/>
    <property type="project" value="TreeGrafter"/>
</dbReference>
<dbReference type="GO" id="GO:0070006">
    <property type="term" value="F:metalloaminopeptidase activity"/>
    <property type="evidence" value="ECO:0007669"/>
    <property type="project" value="TreeGrafter"/>
</dbReference>
<keyword evidence="9" id="KW-0378">Hydrolase</keyword>
<dbReference type="InterPro" id="IPR042097">
    <property type="entry name" value="Aminopeptidase_N-like_N_sf"/>
</dbReference>
<evidence type="ECO:0000256" key="10">
    <source>
        <dbReference type="ARBA" id="ARBA00022833"/>
    </source>
</evidence>
<dbReference type="InterPro" id="IPR045357">
    <property type="entry name" value="Aminopeptidase_N-like_N"/>
</dbReference>
<dbReference type="PRINTS" id="PR00756">
    <property type="entry name" value="ALADIPTASE"/>
</dbReference>
<sequence>MRKSSIVILSSLFLASCSLLNKNKIEEVNLDEVIVTPAKKLDYQPSETRINDLLHTKLDVKFDWTKAHLHGIAHLTFKPYFLPTDSLTLDAKGFEVKEVVLITPEGSEVPLKYEYKDKLHLNINLDKTYTRNDTYQISINYIAKPNELEDGGSAAITSDKGLYFINPNGEETNKPKQIWTQGETEASSCWFPTIDAPNEKMTQEIYMTVDTQYVTLSNGILMFQTDNGDGTRTDYWKQKLPHAPYLAMMAVGDFAIVEDSWKSIGVNYYVEPKFEPYAKQIFPHTPEMLTFFSERLGVEYPWEKYDQIVVRDYVSGAMENTTGVIFGEFAQGDSRYLIDNSAEDVVSHELFHHWFGDLVTCESWSNLPLNESFATYGEYLWREYKNGKTWADYHNAQDLKSYLRESKRKQVDMIRFYYDQKEDMFDSHSYAKGGRILHMLRTILGEEVFFEGLRVYLEDNKFQAVEIHQLRLAMEKVSGQDLNWFFNQWFLSSGHPVLKIDYAYDKDLKLQFVTVEQNQNLKNTPLYRLPVAIDIYTESGVKRHNIVVTEKRQIFEFKTESAPTLVNFDAQKYLLCEKEDNKGSIKEWIKLYEVGTLYDDKKEALTALIDTKDTLAIQTIMKATNDEFWGIRLLAIDCMENATKLKMGATRSRLIEMAKNDENSSVRAKAIEWLIEEFEQTNEVKSVYSSGLNDSSYVVVGSSLYGLYESDKERGLAAAKQLEAIDNIDIMSTISLIYSTESDEAHQTFYESAMTKVSGFDRYAILSGYAKYIKSQSLNSKEKSIPTFKNSAIIENAWWMRIEGTNALLEMRRTILTDMEKTAKKIDNTVDESVKTDLKNQHKQMQQVLNKIDDALTEVKAKESNSQILEIINKSMAKN</sequence>
<evidence type="ECO:0000256" key="12">
    <source>
        <dbReference type="SAM" id="Coils"/>
    </source>
</evidence>